<dbReference type="STRING" id="1045774.SAMN05421872_102150"/>
<accession>A0A1G6L8C8</accession>
<evidence type="ECO:0000313" key="3">
    <source>
        <dbReference type="Proteomes" id="UP000199034"/>
    </source>
</evidence>
<organism evidence="2 3">
    <name type="scientific">Nocardioides lianchengensis</name>
    <dbReference type="NCBI Taxonomy" id="1045774"/>
    <lineage>
        <taxon>Bacteria</taxon>
        <taxon>Bacillati</taxon>
        <taxon>Actinomycetota</taxon>
        <taxon>Actinomycetes</taxon>
        <taxon>Propionibacteriales</taxon>
        <taxon>Nocardioidaceae</taxon>
        <taxon>Nocardioides</taxon>
    </lineage>
</organism>
<name>A0A1G6L8C8_9ACTN</name>
<reference evidence="2 3" key="1">
    <citation type="submission" date="2016-10" db="EMBL/GenBank/DDBJ databases">
        <authorList>
            <person name="de Groot N.N."/>
        </authorList>
    </citation>
    <scope>NUCLEOTIDE SEQUENCE [LARGE SCALE GENOMIC DNA]</scope>
    <source>
        <strain evidence="2 3">CGMCC 4.6858</strain>
    </source>
</reference>
<dbReference type="AlphaFoldDB" id="A0A1G6L8C8"/>
<evidence type="ECO:0000313" key="2">
    <source>
        <dbReference type="EMBL" id="SDC39377.1"/>
    </source>
</evidence>
<keyword evidence="3" id="KW-1185">Reference proteome</keyword>
<feature type="compositionally biased region" description="Basic and acidic residues" evidence="1">
    <location>
        <begin position="105"/>
        <end position="118"/>
    </location>
</feature>
<feature type="region of interest" description="Disordered" evidence="1">
    <location>
        <begin position="74"/>
        <end position="118"/>
    </location>
</feature>
<proteinExistence type="predicted"/>
<dbReference type="Proteomes" id="UP000199034">
    <property type="component" value="Unassembled WGS sequence"/>
</dbReference>
<protein>
    <submittedName>
        <fullName evidence="2">Uncharacterized protein</fullName>
    </submittedName>
</protein>
<sequence>MLNVVTTYGELDVSMVPNGTTGYDDLIRDAEPRTLRAGVVVDVASLADVIRSKEAAGRPKDLVALPELYRLLQAGTSPTPTDEIAAPSQAPTADRQAAETPGKTPQERAARYLRERDR</sequence>
<evidence type="ECO:0000256" key="1">
    <source>
        <dbReference type="SAM" id="MobiDB-lite"/>
    </source>
</evidence>
<dbReference type="EMBL" id="FMZM01000002">
    <property type="protein sequence ID" value="SDC39377.1"/>
    <property type="molecule type" value="Genomic_DNA"/>
</dbReference>
<gene>
    <name evidence="2" type="ORF">SAMN05421872_102150</name>
</gene>